<dbReference type="CDD" id="cd00075">
    <property type="entry name" value="HATPase"/>
    <property type="match status" value="1"/>
</dbReference>
<evidence type="ECO:0000256" key="7">
    <source>
        <dbReference type="PROSITE-ProRule" id="PRU00169"/>
    </source>
</evidence>
<dbReference type="InterPro" id="IPR036890">
    <property type="entry name" value="HATPase_C_sf"/>
</dbReference>
<dbReference type="GO" id="GO:0005886">
    <property type="term" value="C:plasma membrane"/>
    <property type="evidence" value="ECO:0007669"/>
    <property type="project" value="UniProtKB-SubCell"/>
</dbReference>
<comment type="catalytic activity">
    <reaction evidence="1">
        <text>ATP + protein L-histidine = ADP + protein N-phospho-L-histidine.</text>
        <dbReference type="EC" id="2.7.13.3"/>
    </reaction>
</comment>
<dbReference type="PROSITE" id="PS50109">
    <property type="entry name" value="HIS_KIN"/>
    <property type="match status" value="1"/>
</dbReference>
<proteinExistence type="predicted"/>
<dbReference type="SMART" id="SM00086">
    <property type="entry name" value="PAC"/>
    <property type="match status" value="1"/>
</dbReference>
<keyword evidence="6 12" id="KW-0418">Kinase</keyword>
<dbReference type="InterPro" id="IPR003661">
    <property type="entry name" value="HisK_dim/P_dom"/>
</dbReference>
<dbReference type="CDD" id="cd00082">
    <property type="entry name" value="HisKA"/>
    <property type="match status" value="1"/>
</dbReference>
<dbReference type="Gene3D" id="1.10.287.130">
    <property type="match status" value="1"/>
</dbReference>
<dbReference type="SUPFAM" id="SSF47384">
    <property type="entry name" value="Homodimeric domain of signal transducing histidine kinase"/>
    <property type="match status" value="1"/>
</dbReference>
<feature type="domain" description="PAC" evidence="11">
    <location>
        <begin position="102"/>
        <end position="154"/>
    </location>
</feature>
<evidence type="ECO:0000256" key="2">
    <source>
        <dbReference type="ARBA" id="ARBA00004429"/>
    </source>
</evidence>
<dbReference type="SUPFAM" id="SSF55785">
    <property type="entry name" value="PYP-like sensor domain (PAS domain)"/>
    <property type="match status" value="1"/>
</dbReference>
<dbReference type="PROSITE" id="PS50112">
    <property type="entry name" value="PAS"/>
    <property type="match status" value="1"/>
</dbReference>
<organism evidence="12 13">
    <name type="scientific">Burkholderia ubonensis</name>
    <dbReference type="NCBI Taxonomy" id="101571"/>
    <lineage>
        <taxon>Bacteria</taxon>
        <taxon>Pseudomonadati</taxon>
        <taxon>Pseudomonadota</taxon>
        <taxon>Betaproteobacteria</taxon>
        <taxon>Burkholderiales</taxon>
        <taxon>Burkholderiaceae</taxon>
        <taxon>Burkholderia</taxon>
        <taxon>Burkholderia cepacia complex</taxon>
    </lineage>
</organism>
<dbReference type="PROSITE" id="PS50110">
    <property type="entry name" value="RESPONSE_REGULATORY"/>
    <property type="match status" value="1"/>
</dbReference>
<dbReference type="InterPro" id="IPR003594">
    <property type="entry name" value="HATPase_dom"/>
</dbReference>
<evidence type="ECO:0000313" key="12">
    <source>
        <dbReference type="EMBL" id="AOJ77490.1"/>
    </source>
</evidence>
<dbReference type="CDD" id="cd00130">
    <property type="entry name" value="PAS"/>
    <property type="match status" value="1"/>
</dbReference>
<evidence type="ECO:0000313" key="13">
    <source>
        <dbReference type="Proteomes" id="UP000243680"/>
    </source>
</evidence>
<dbReference type="InterPro" id="IPR000014">
    <property type="entry name" value="PAS"/>
</dbReference>
<dbReference type="Gene3D" id="3.30.450.20">
    <property type="entry name" value="PAS domain"/>
    <property type="match status" value="1"/>
</dbReference>
<dbReference type="PROSITE" id="PS50113">
    <property type="entry name" value="PAC"/>
    <property type="match status" value="1"/>
</dbReference>
<dbReference type="SUPFAM" id="SSF52172">
    <property type="entry name" value="CheY-like"/>
    <property type="match status" value="1"/>
</dbReference>
<evidence type="ECO:0000259" key="10">
    <source>
        <dbReference type="PROSITE" id="PS50112"/>
    </source>
</evidence>
<dbReference type="EMBL" id="CP013422">
    <property type="protein sequence ID" value="AOJ77490.1"/>
    <property type="molecule type" value="Genomic_DNA"/>
</dbReference>
<dbReference type="GO" id="GO:0000155">
    <property type="term" value="F:phosphorelay sensor kinase activity"/>
    <property type="evidence" value="ECO:0007669"/>
    <property type="project" value="InterPro"/>
</dbReference>
<name>A0A1B4LJW3_9BURK</name>
<dbReference type="SMART" id="SM00448">
    <property type="entry name" value="REC"/>
    <property type="match status" value="1"/>
</dbReference>
<dbReference type="InterPro" id="IPR036097">
    <property type="entry name" value="HisK_dim/P_sf"/>
</dbReference>
<dbReference type="InterPro" id="IPR005467">
    <property type="entry name" value="His_kinase_dom"/>
</dbReference>
<dbReference type="Gene3D" id="3.40.50.2300">
    <property type="match status" value="1"/>
</dbReference>
<evidence type="ECO:0000259" key="11">
    <source>
        <dbReference type="PROSITE" id="PS50113"/>
    </source>
</evidence>
<dbReference type="NCBIfam" id="TIGR00229">
    <property type="entry name" value="sensory_box"/>
    <property type="match status" value="1"/>
</dbReference>
<dbReference type="EC" id="2.7.13.3" evidence="3"/>
<evidence type="ECO:0000256" key="4">
    <source>
        <dbReference type="ARBA" id="ARBA00022553"/>
    </source>
</evidence>
<dbReference type="InterPro" id="IPR035965">
    <property type="entry name" value="PAS-like_dom_sf"/>
</dbReference>
<accession>A0A1B4LJW3</accession>
<dbReference type="PANTHER" id="PTHR43047:SF72">
    <property type="entry name" value="OSMOSENSING HISTIDINE PROTEIN KINASE SLN1"/>
    <property type="match status" value="1"/>
</dbReference>
<feature type="domain" description="PAS" evidence="10">
    <location>
        <begin position="27"/>
        <end position="100"/>
    </location>
</feature>
<dbReference type="SUPFAM" id="SSF55874">
    <property type="entry name" value="ATPase domain of HSP90 chaperone/DNA topoisomerase II/histidine kinase"/>
    <property type="match status" value="1"/>
</dbReference>
<dbReference type="SMART" id="SM00388">
    <property type="entry name" value="HisKA"/>
    <property type="match status" value="1"/>
</dbReference>
<gene>
    <name evidence="12" type="ORF">WJ35_20515</name>
</gene>
<dbReference type="SMART" id="SM00387">
    <property type="entry name" value="HATPase_c"/>
    <property type="match status" value="1"/>
</dbReference>
<dbReference type="Pfam" id="PF02518">
    <property type="entry name" value="HATPase_c"/>
    <property type="match status" value="1"/>
</dbReference>
<keyword evidence="4 7" id="KW-0597">Phosphoprotein</keyword>
<dbReference type="RefSeq" id="WP_069239869.1">
    <property type="nucleotide sequence ID" value="NZ_CP013422.1"/>
</dbReference>
<feature type="domain" description="Response regulatory" evidence="9">
    <location>
        <begin position="405"/>
        <end position="521"/>
    </location>
</feature>
<dbReference type="InterPro" id="IPR001610">
    <property type="entry name" value="PAC"/>
</dbReference>
<evidence type="ECO:0000259" key="8">
    <source>
        <dbReference type="PROSITE" id="PS50109"/>
    </source>
</evidence>
<evidence type="ECO:0000256" key="1">
    <source>
        <dbReference type="ARBA" id="ARBA00000085"/>
    </source>
</evidence>
<dbReference type="Pfam" id="PF00512">
    <property type="entry name" value="HisKA"/>
    <property type="match status" value="1"/>
</dbReference>
<sequence length="530" mass="58038">MTPDHPPPIPSNREPVAHDQPLLHRYAEFRFQTVVSSITDYAVFMLDTHGNVATWNAGAERIKGYREDEIVGRHFSRFYPPDAIAAGRPAQALETAVASGHFQDESWRVRKDGSRFWASVTITAVRDESNTLRGFIKITRDMTERKRVEELETATRRLDVFIATLAHELRNQLAPLQHTIGILHSLPAAGLGPALTQCKDIAERQIGQLVRLVDDLLDIGRIKTDKVDLQQAPLNVRDIVYRSVQSIQPKVDARGQRIVVRLPPAPVIVRGDDVRLVQVLYNLLDNASKYSPNGEHIEVHVRTEASVVAIDVVDRGIGIVPGAQESIFELFEQDSSAGRLAAGGLGLGLAICRKFVGLHGGSITADSAGIGKGSSFTVRLPLAQPAERVEPARVAPAPLTTRPLRILVVDDNREAADTLAVLLQIKGHTARVAYHARDAVSLARDFAPQLMLIDLSMPDVNGFELLRELNATRIAPDAFRVALSGHVRSSDRKETADAGFDDHFAKPIPIEALDALLARVDAAAQRHGQG</sequence>
<evidence type="ECO:0000256" key="6">
    <source>
        <dbReference type="ARBA" id="ARBA00022777"/>
    </source>
</evidence>
<evidence type="ECO:0000256" key="5">
    <source>
        <dbReference type="ARBA" id="ARBA00022679"/>
    </source>
</evidence>
<dbReference type="PANTHER" id="PTHR43047">
    <property type="entry name" value="TWO-COMPONENT HISTIDINE PROTEIN KINASE"/>
    <property type="match status" value="1"/>
</dbReference>
<dbReference type="Gene3D" id="3.30.565.10">
    <property type="entry name" value="Histidine kinase-like ATPase, C-terminal domain"/>
    <property type="match status" value="1"/>
</dbReference>
<dbReference type="SMART" id="SM00091">
    <property type="entry name" value="PAS"/>
    <property type="match status" value="1"/>
</dbReference>
<feature type="domain" description="Histidine kinase" evidence="8">
    <location>
        <begin position="164"/>
        <end position="384"/>
    </location>
</feature>
<dbReference type="FunFam" id="3.30.565.10:FF:000006">
    <property type="entry name" value="Sensor histidine kinase WalK"/>
    <property type="match status" value="1"/>
</dbReference>
<dbReference type="InterPro" id="IPR001789">
    <property type="entry name" value="Sig_transdc_resp-reg_receiver"/>
</dbReference>
<evidence type="ECO:0000259" key="9">
    <source>
        <dbReference type="PROSITE" id="PS50110"/>
    </source>
</evidence>
<dbReference type="InterPro" id="IPR000700">
    <property type="entry name" value="PAS-assoc_C"/>
</dbReference>
<dbReference type="InterPro" id="IPR011006">
    <property type="entry name" value="CheY-like_superfamily"/>
</dbReference>
<feature type="modified residue" description="4-aspartylphosphate" evidence="7">
    <location>
        <position position="454"/>
    </location>
</feature>
<dbReference type="Proteomes" id="UP000243680">
    <property type="component" value="Chromosome 2"/>
</dbReference>
<dbReference type="Pfam" id="PF13426">
    <property type="entry name" value="PAS_9"/>
    <property type="match status" value="1"/>
</dbReference>
<evidence type="ECO:0000256" key="3">
    <source>
        <dbReference type="ARBA" id="ARBA00012438"/>
    </source>
</evidence>
<dbReference type="AlphaFoldDB" id="A0A1B4LJW3"/>
<protein>
    <recommendedName>
        <fullName evidence="3">histidine kinase</fullName>
        <ecNumber evidence="3">2.7.13.3</ecNumber>
    </recommendedName>
</protein>
<dbReference type="PRINTS" id="PR00344">
    <property type="entry name" value="BCTRLSENSOR"/>
</dbReference>
<keyword evidence="5" id="KW-0808">Transferase</keyword>
<reference evidence="12 13" key="1">
    <citation type="submission" date="2015-12" db="EMBL/GenBank/DDBJ databases">
        <title>Diversity of Burkholderia near neighbor genomes.</title>
        <authorList>
            <person name="Sahl J."/>
            <person name="Wagner D."/>
            <person name="Keim P."/>
        </authorList>
    </citation>
    <scope>NUCLEOTIDE SEQUENCE [LARGE SCALE GENOMIC DNA]</scope>
    <source>
        <strain evidence="12 13">MSMB0783</strain>
    </source>
</reference>
<dbReference type="GO" id="GO:0009927">
    <property type="term" value="F:histidine phosphotransfer kinase activity"/>
    <property type="evidence" value="ECO:0007669"/>
    <property type="project" value="TreeGrafter"/>
</dbReference>
<dbReference type="Pfam" id="PF00072">
    <property type="entry name" value="Response_reg"/>
    <property type="match status" value="1"/>
</dbReference>
<comment type="subcellular location">
    <subcellularLocation>
        <location evidence="2">Cell inner membrane</location>
        <topology evidence="2">Multi-pass membrane protein</topology>
    </subcellularLocation>
</comment>
<dbReference type="InterPro" id="IPR004358">
    <property type="entry name" value="Sig_transdc_His_kin-like_C"/>
</dbReference>